<evidence type="ECO:0000313" key="1">
    <source>
        <dbReference type="EMBL" id="AWT60454.1"/>
    </source>
</evidence>
<sequence>MVDYYGHCLWREFYRRKFMMLIFYTNSNVKPVFVISRQICHGVEVICFTESTLKRPLCRCDVGYTVSEGKVIDREQRTII</sequence>
<accession>A0A2Z4AJ50</accession>
<gene>
    <name evidence="1" type="ORF">DF168_01668</name>
</gene>
<dbReference type="EMBL" id="CP029803">
    <property type="protein sequence ID" value="AWT60454.1"/>
    <property type="molecule type" value="Genomic_DNA"/>
</dbReference>
<protein>
    <submittedName>
        <fullName evidence="1">Uncharacterized protein</fullName>
    </submittedName>
</protein>
<reference evidence="1 2" key="1">
    <citation type="submission" date="2018-06" db="EMBL/GenBank/DDBJ databases">
        <title>Draft Genome Sequence of a Novel Marine Bacterium Related to the Verrucomicrobia.</title>
        <authorList>
            <person name="Vosseberg J."/>
            <person name="Martijn J."/>
            <person name="Ettema T.J.G."/>
        </authorList>
    </citation>
    <scope>NUCLEOTIDE SEQUENCE [LARGE SCALE GENOMIC DNA]</scope>
    <source>
        <strain evidence="1">TARA_B100001123</strain>
    </source>
</reference>
<name>A0A2Z4AJ50_9BACT</name>
<evidence type="ECO:0000313" key="2">
    <source>
        <dbReference type="Proteomes" id="UP000247465"/>
    </source>
</evidence>
<organism evidence="1 2">
    <name type="scientific">Candidatus Moanibacter tarae</name>
    <dbReference type="NCBI Taxonomy" id="2200854"/>
    <lineage>
        <taxon>Bacteria</taxon>
        <taxon>Pseudomonadati</taxon>
        <taxon>Verrucomicrobiota</taxon>
        <taxon>Opitutia</taxon>
        <taxon>Puniceicoccales</taxon>
        <taxon>Puniceicoccales incertae sedis</taxon>
        <taxon>Candidatus Moanibacter</taxon>
    </lineage>
</organism>
<dbReference type="AlphaFoldDB" id="A0A2Z4AJ50"/>
<dbReference type="KEGG" id="mtar:DF168_01668"/>
<dbReference type="Proteomes" id="UP000247465">
    <property type="component" value="Chromosome"/>
</dbReference>
<proteinExistence type="predicted"/>